<dbReference type="Gene3D" id="1.20.1260.30">
    <property type="match status" value="1"/>
</dbReference>
<reference evidence="10 11" key="1">
    <citation type="submission" date="2016-04" db="EMBL/GenBank/DDBJ databases">
        <title>Draft Genome Assembly of the Bloom-forming Cyanobacterium Nodularia spumigena Strain CENA596 in Shrimp Production Ponds.</title>
        <authorList>
            <person name="Popin R.V."/>
            <person name="Rigonato J."/>
            <person name="Abreu V.A."/>
            <person name="Andreote A.P."/>
            <person name="Silveira S.B."/>
            <person name="Odebrecht C."/>
            <person name="Fiore M.F."/>
        </authorList>
    </citation>
    <scope>NUCLEOTIDE SEQUENCE [LARGE SCALE GENOMIC DNA]</scope>
    <source>
        <strain evidence="10 11">CENA596</strain>
    </source>
</reference>
<proteinExistence type="inferred from homology"/>
<dbReference type="Proteomes" id="UP000076555">
    <property type="component" value="Unassembled WGS sequence"/>
</dbReference>
<evidence type="ECO:0000256" key="3">
    <source>
        <dbReference type="ARBA" id="ARBA00022603"/>
    </source>
</evidence>
<dbReference type="SUPFAM" id="SSF53335">
    <property type="entry name" value="S-adenosyl-L-methionine-dependent methyltransferases"/>
    <property type="match status" value="1"/>
</dbReference>
<dbReference type="REBASE" id="159145">
    <property type="entry name" value="M.Nsp596ORF12535P"/>
</dbReference>
<comment type="similarity">
    <text evidence="1">Belongs to the N(4)/N(6)-methyltransferase family.</text>
</comment>
<comment type="caution">
    <text evidence="10">The sequence shown here is derived from an EMBL/GenBank/DDBJ whole genome shotgun (WGS) entry which is preliminary data.</text>
</comment>
<dbReference type="GO" id="GO:0032259">
    <property type="term" value="P:methylation"/>
    <property type="evidence" value="ECO:0007669"/>
    <property type="project" value="UniProtKB-KW"/>
</dbReference>
<evidence type="ECO:0000259" key="8">
    <source>
        <dbReference type="Pfam" id="PF02384"/>
    </source>
</evidence>
<dbReference type="PRINTS" id="PR00507">
    <property type="entry name" value="N12N6MTFRASE"/>
</dbReference>
<dbReference type="GO" id="GO:0008170">
    <property type="term" value="F:N-methyltransferase activity"/>
    <property type="evidence" value="ECO:0007669"/>
    <property type="project" value="InterPro"/>
</dbReference>
<dbReference type="AlphaFoldDB" id="A0A166JAX4"/>
<dbReference type="PANTHER" id="PTHR42998:SF1">
    <property type="entry name" value="TYPE I RESTRICTION ENZYME HINDI METHYLASE SUBUNIT"/>
    <property type="match status" value="1"/>
</dbReference>
<evidence type="ECO:0000313" key="11">
    <source>
        <dbReference type="Proteomes" id="UP000076555"/>
    </source>
</evidence>
<dbReference type="RefSeq" id="WP_063873056.1">
    <property type="nucleotide sequence ID" value="NZ_CAWMRI010000166.1"/>
</dbReference>
<dbReference type="InterPro" id="IPR038333">
    <property type="entry name" value="T1MK-like_N_sf"/>
</dbReference>
<dbReference type="EMBL" id="LWAJ01000166">
    <property type="protein sequence ID" value="KZL49467.1"/>
    <property type="molecule type" value="Genomic_DNA"/>
</dbReference>
<dbReference type="PANTHER" id="PTHR42998">
    <property type="entry name" value="TYPE I RESTRICTION ENZYME HINDVIIP M PROTEIN-RELATED"/>
    <property type="match status" value="1"/>
</dbReference>
<feature type="domain" description="DNA methylase adenine-specific" evidence="8">
    <location>
        <begin position="345"/>
        <end position="616"/>
    </location>
</feature>
<dbReference type="GO" id="GO:0009307">
    <property type="term" value="P:DNA restriction-modification system"/>
    <property type="evidence" value="ECO:0007669"/>
    <property type="project" value="UniProtKB-KW"/>
</dbReference>
<keyword evidence="5" id="KW-0949">S-adenosyl-L-methionine</keyword>
<dbReference type="OrthoDB" id="467945at2"/>
<dbReference type="InterPro" id="IPR029063">
    <property type="entry name" value="SAM-dependent_MTases_sf"/>
</dbReference>
<evidence type="ECO:0000256" key="4">
    <source>
        <dbReference type="ARBA" id="ARBA00022679"/>
    </source>
</evidence>
<gene>
    <name evidence="10" type="ORF">A2T98_12535</name>
</gene>
<dbReference type="Pfam" id="PF02384">
    <property type="entry name" value="N6_Mtase"/>
    <property type="match status" value="1"/>
</dbReference>
<dbReference type="Pfam" id="PF13588">
    <property type="entry name" value="HSDR_N_2"/>
    <property type="match status" value="1"/>
</dbReference>
<evidence type="ECO:0000256" key="5">
    <source>
        <dbReference type="ARBA" id="ARBA00022691"/>
    </source>
</evidence>
<keyword evidence="3" id="KW-0489">Methyltransferase</keyword>
<evidence type="ECO:0000313" key="10">
    <source>
        <dbReference type="EMBL" id="KZL49467.1"/>
    </source>
</evidence>
<name>A0A166JAX4_NODSP</name>
<accession>A0A166JAX4</accession>
<comment type="catalytic activity">
    <reaction evidence="7">
        <text>a 2'-deoxyadenosine in DNA + S-adenosyl-L-methionine = an N(6)-methyl-2'-deoxyadenosine in DNA + S-adenosyl-L-homocysteine + H(+)</text>
        <dbReference type="Rhea" id="RHEA:15197"/>
        <dbReference type="Rhea" id="RHEA-COMP:12418"/>
        <dbReference type="Rhea" id="RHEA-COMP:12419"/>
        <dbReference type="ChEBI" id="CHEBI:15378"/>
        <dbReference type="ChEBI" id="CHEBI:57856"/>
        <dbReference type="ChEBI" id="CHEBI:59789"/>
        <dbReference type="ChEBI" id="CHEBI:90615"/>
        <dbReference type="ChEBI" id="CHEBI:90616"/>
        <dbReference type="EC" id="2.1.1.72"/>
    </reaction>
</comment>
<keyword evidence="4" id="KW-0808">Transferase</keyword>
<evidence type="ECO:0000256" key="6">
    <source>
        <dbReference type="ARBA" id="ARBA00022747"/>
    </source>
</evidence>
<dbReference type="EC" id="2.1.1.72" evidence="2"/>
<dbReference type="InterPro" id="IPR003356">
    <property type="entry name" value="DNA_methylase_A-5"/>
</dbReference>
<dbReference type="GO" id="GO:0003677">
    <property type="term" value="F:DNA binding"/>
    <property type="evidence" value="ECO:0007669"/>
    <property type="project" value="InterPro"/>
</dbReference>
<dbReference type="GO" id="GO:0009007">
    <property type="term" value="F:site-specific DNA-methyltransferase (adenine-specific) activity"/>
    <property type="evidence" value="ECO:0007669"/>
    <property type="project" value="UniProtKB-EC"/>
</dbReference>
<evidence type="ECO:0000256" key="2">
    <source>
        <dbReference type="ARBA" id="ARBA00011900"/>
    </source>
</evidence>
<dbReference type="InterPro" id="IPR029464">
    <property type="entry name" value="HSDR_N"/>
</dbReference>
<evidence type="ECO:0000256" key="7">
    <source>
        <dbReference type="ARBA" id="ARBA00047942"/>
    </source>
</evidence>
<dbReference type="Gene3D" id="3.40.50.150">
    <property type="entry name" value="Vaccinia Virus protein VP39"/>
    <property type="match status" value="1"/>
</dbReference>
<evidence type="ECO:0000256" key="1">
    <source>
        <dbReference type="ARBA" id="ARBA00006594"/>
    </source>
</evidence>
<protein>
    <recommendedName>
        <fullName evidence="2">site-specific DNA-methyltransferase (adenine-specific)</fullName>
        <ecNumber evidence="2">2.1.1.72</ecNumber>
    </recommendedName>
</protein>
<dbReference type="InterPro" id="IPR052916">
    <property type="entry name" value="Type-I_RE_MTase_Subunit"/>
</dbReference>
<feature type="domain" description="Type I restriction enzyme R protein N-terminal" evidence="9">
    <location>
        <begin position="46"/>
        <end position="174"/>
    </location>
</feature>
<keyword evidence="6" id="KW-0680">Restriction system</keyword>
<evidence type="ECO:0000259" key="9">
    <source>
        <dbReference type="Pfam" id="PF13588"/>
    </source>
</evidence>
<sequence>MPFSNFTNPYKNPADVPEKYRQHINLQKLFKADGSYVRPAEDPVTMWALQILVEEYGVPLEAMELELNADFAEGTYQGGRRYLARVDIVVYDDRYADSVGNLDVAFIIVEAMEPNKKVGGTEAEGWVEHLNRLNSYMSASPSARYAILTSGKQTDIYRRDLDYPRKLEIIGNLPKYESAREAAKHSDYNVILNPSEPDGIETRLTPLSRDKFREVLGDTRSGCHSILRDNEGLQPQEAVDAMVKFLFAKWYDEQATIDLVKQTGESRAYVFSVSNETDPERLLVQVRDTFEKAKQWERETLAKKFGDDLGVRLAFNEADVLQFKPHTTMEIVKRLQPWSLRKSSADVKGGVFEDFLSKTFRDDLGQYFTPTPVINLMVGILQPTVNDYVGDPACGSARMLTHILDYVRKQEYEKAIANNGGSAEGINPEEPTQEFIKFRDNHLFGAEYSRNVMHVARVNTLMNGAQYADLKVMDSLERLGSITGGITEGLPERPGFYPGGLTMILTNPPFGSKLTNESVLKDFADRDGVTKKKGKVIKTIPQEVAFLNRCIEFLAPGGKLAIVLPDGVLANSSMQDVRNWILRWTRLKAVISLPQETFAPYGAGVKTSVLVLEKREIPLIAEGQLELGQKVTESDEDYHVYMARIDDIGYDATGRFTVPEEKAHFPLEVVETVTDFESLAGW</sequence>
<organism evidence="10 11">
    <name type="scientific">Nodularia spumigena CENA596</name>
    <dbReference type="NCBI Taxonomy" id="1819295"/>
    <lineage>
        <taxon>Bacteria</taxon>
        <taxon>Bacillati</taxon>
        <taxon>Cyanobacteriota</taxon>
        <taxon>Cyanophyceae</taxon>
        <taxon>Nostocales</taxon>
        <taxon>Nodulariaceae</taxon>
        <taxon>Nodularia</taxon>
    </lineage>
</organism>